<accession>A0ACC2XKI6</accession>
<keyword evidence="2" id="KW-1185">Reference proteome</keyword>
<sequence length="373" mass="41522">MQNSSEATTTTGTERNSSRSATGRSTRNDAFRILDNMHDYHERAVRDIIDSYQDNIRRMEDEIRAKNRPQKHLEKKLQDYATSTSELRNALAAKKLELQKEKQGGMELLKAKERLEAASEDQFLQIGDLEAKVEAQTTTIVDLEIVSKHKSSAISSLESQVGEKQDIILDLEMVSKDRLSKIGELESKVAAQKEAIMDMEMAGKAFGRKYAKLESLQEKTLKRAEWQAGELKEMHEKLEGLMSLSRRTMVLPEVQRNDGPVSQGNGNAYQPIILDQDDDDVDLATENNSTAAEAYGPARPTAATPPPFSPPSTRAAKLLSLLKETKPSVPASGSQSSTLSELSVPQRSNNRKRKGDGKAIPFAKPPKRSCRRR</sequence>
<organism evidence="1 2">
    <name type="scientific">Naganishia vaughanmartiniae</name>
    <dbReference type="NCBI Taxonomy" id="1424756"/>
    <lineage>
        <taxon>Eukaryota</taxon>
        <taxon>Fungi</taxon>
        <taxon>Dikarya</taxon>
        <taxon>Basidiomycota</taxon>
        <taxon>Agaricomycotina</taxon>
        <taxon>Tremellomycetes</taxon>
        <taxon>Filobasidiales</taxon>
        <taxon>Filobasidiaceae</taxon>
        <taxon>Naganishia</taxon>
    </lineage>
</organism>
<evidence type="ECO:0000313" key="2">
    <source>
        <dbReference type="Proteomes" id="UP001243375"/>
    </source>
</evidence>
<comment type="caution">
    <text evidence="1">The sequence shown here is derived from an EMBL/GenBank/DDBJ whole genome shotgun (WGS) entry which is preliminary data.</text>
</comment>
<gene>
    <name evidence="1" type="ORF">QFC22_000958</name>
</gene>
<protein>
    <submittedName>
        <fullName evidence="1">Uncharacterized protein</fullName>
    </submittedName>
</protein>
<dbReference type="EMBL" id="JASBWU010000002">
    <property type="protein sequence ID" value="KAJ9124161.1"/>
    <property type="molecule type" value="Genomic_DNA"/>
</dbReference>
<reference evidence="1" key="1">
    <citation type="submission" date="2023-04" db="EMBL/GenBank/DDBJ databases">
        <title>Draft Genome sequencing of Naganishia species isolated from polar environments using Oxford Nanopore Technology.</title>
        <authorList>
            <person name="Leo P."/>
            <person name="Venkateswaran K."/>
        </authorList>
    </citation>
    <scope>NUCLEOTIDE SEQUENCE</scope>
    <source>
        <strain evidence="1">MNA-CCFEE 5425</strain>
    </source>
</reference>
<name>A0ACC2XKI6_9TREE</name>
<evidence type="ECO:0000313" key="1">
    <source>
        <dbReference type="EMBL" id="KAJ9124161.1"/>
    </source>
</evidence>
<dbReference type="Proteomes" id="UP001243375">
    <property type="component" value="Unassembled WGS sequence"/>
</dbReference>
<proteinExistence type="predicted"/>